<reference evidence="3" key="1">
    <citation type="journal article" date="2019" name="Int. J. Syst. Evol. Microbiol.">
        <title>The Global Catalogue of Microorganisms (GCM) 10K type strain sequencing project: providing services to taxonomists for standard genome sequencing and annotation.</title>
        <authorList>
            <consortium name="The Broad Institute Genomics Platform"/>
            <consortium name="The Broad Institute Genome Sequencing Center for Infectious Disease"/>
            <person name="Wu L."/>
            <person name="Ma J."/>
        </authorList>
    </citation>
    <scope>NUCLEOTIDE SEQUENCE [LARGE SCALE GENOMIC DNA]</scope>
    <source>
        <strain evidence="3">CGMCC 1.15928</strain>
    </source>
</reference>
<evidence type="ECO:0000313" key="2">
    <source>
        <dbReference type="EMBL" id="GGB65491.1"/>
    </source>
</evidence>
<keyword evidence="1" id="KW-1133">Transmembrane helix</keyword>
<keyword evidence="1" id="KW-0472">Membrane</keyword>
<name>A0ABQ1JCK0_9PROT</name>
<comment type="caution">
    <text evidence="2">The sequence shown here is derived from an EMBL/GenBank/DDBJ whole genome shotgun (WGS) entry which is preliminary data.</text>
</comment>
<proteinExistence type="predicted"/>
<evidence type="ECO:0000313" key="3">
    <source>
        <dbReference type="Proteomes" id="UP000628854"/>
    </source>
</evidence>
<dbReference type="RefSeq" id="WP_084394500.1">
    <property type="nucleotide sequence ID" value="NZ_BMKF01000001.1"/>
</dbReference>
<keyword evidence="1" id="KW-0812">Transmembrane</keyword>
<keyword evidence="3" id="KW-1185">Reference proteome</keyword>
<organism evidence="2 3">
    <name type="scientific">Henriciella pelagia</name>
    <dbReference type="NCBI Taxonomy" id="1977912"/>
    <lineage>
        <taxon>Bacteria</taxon>
        <taxon>Pseudomonadati</taxon>
        <taxon>Pseudomonadota</taxon>
        <taxon>Alphaproteobacteria</taxon>
        <taxon>Hyphomonadales</taxon>
        <taxon>Hyphomonadaceae</taxon>
        <taxon>Henriciella</taxon>
    </lineage>
</organism>
<feature type="transmembrane region" description="Helical" evidence="1">
    <location>
        <begin position="7"/>
        <end position="29"/>
    </location>
</feature>
<protein>
    <submittedName>
        <fullName evidence="2">Uncharacterized protein</fullName>
    </submittedName>
</protein>
<evidence type="ECO:0000256" key="1">
    <source>
        <dbReference type="SAM" id="Phobius"/>
    </source>
</evidence>
<accession>A0ABQ1JCK0</accession>
<sequence>MNRLKLLLIYAVAGVAIYFLVPVVVNVFLRANPSVFIDDEIEVGRQTVIDCLTFTSDRDMSVSIAASGSVSLVVYKPQSISDASLKQAHLDFLNCSENALACRFRANWPASDASQMAVLGGYHPDIRNQSFEFEVDEDEQVCVMLFNDGADTITASRLVETTPR</sequence>
<dbReference type="EMBL" id="BMKF01000001">
    <property type="protein sequence ID" value="GGB65491.1"/>
    <property type="molecule type" value="Genomic_DNA"/>
</dbReference>
<gene>
    <name evidence="2" type="ORF">GCM10011503_12880</name>
</gene>
<dbReference type="Proteomes" id="UP000628854">
    <property type="component" value="Unassembled WGS sequence"/>
</dbReference>